<feature type="domain" description="FBD" evidence="1">
    <location>
        <begin position="187"/>
        <end position="259"/>
    </location>
</feature>
<name>A0AAD5CJD8_AMBAR</name>
<accession>A0AAD5CJD8</accession>
<evidence type="ECO:0000313" key="3">
    <source>
        <dbReference type="Proteomes" id="UP001206925"/>
    </source>
</evidence>
<feature type="non-terminal residue" evidence="2">
    <location>
        <position position="1"/>
    </location>
</feature>
<dbReference type="SUPFAM" id="SSF81383">
    <property type="entry name" value="F-box domain"/>
    <property type="match status" value="1"/>
</dbReference>
<dbReference type="InterPro" id="IPR032675">
    <property type="entry name" value="LRR_dom_sf"/>
</dbReference>
<dbReference type="Gene3D" id="3.80.10.10">
    <property type="entry name" value="Ribonuclease Inhibitor"/>
    <property type="match status" value="1"/>
</dbReference>
<dbReference type="InterPro" id="IPR001810">
    <property type="entry name" value="F-box_dom"/>
</dbReference>
<dbReference type="AlphaFoldDB" id="A0AAD5CJD8"/>
<protein>
    <recommendedName>
        <fullName evidence="1">FBD domain-containing protein</fullName>
    </recommendedName>
</protein>
<evidence type="ECO:0000313" key="2">
    <source>
        <dbReference type="EMBL" id="KAI7742913.1"/>
    </source>
</evidence>
<dbReference type="EMBL" id="JAMZMK010007856">
    <property type="protein sequence ID" value="KAI7742913.1"/>
    <property type="molecule type" value="Genomic_DNA"/>
</dbReference>
<dbReference type="InterPro" id="IPR006566">
    <property type="entry name" value="FBD"/>
</dbReference>
<dbReference type="InterPro" id="IPR036047">
    <property type="entry name" value="F-box-like_dom_sf"/>
</dbReference>
<sequence>LSIMQQYPNKMDRISKLPLGIIETILCLLPIHEAVRTSILSKEWRYHWATIPKLVFIDDKHQVHKGPIHEFTMYMNSEIEPTGVSEDPTIVDLFQCLPVIEYLSLWFYIILHFSPTKLPKMLPTTLIHLKYLCVECVSINHKYGFPFLFLLIRSSPNLEKLKLDVFCIDRHDEDEIASFTLKDYSDIIMLEHLNELEILDFNNVEIELDFVKLIMAKSPVLKKVKIFLYYKPDEDEELRISKILIGSPCASPVVKVIVDMILDFEKEDICNLNLLHALLYTELLQYL</sequence>
<dbReference type="SMART" id="SM00579">
    <property type="entry name" value="FBD"/>
    <property type="match status" value="1"/>
</dbReference>
<proteinExistence type="predicted"/>
<keyword evidence="3" id="KW-1185">Reference proteome</keyword>
<reference evidence="2" key="1">
    <citation type="submission" date="2022-06" db="EMBL/GenBank/DDBJ databases">
        <title>Uncovering the hologenomic basis of an extraordinary plant invasion.</title>
        <authorList>
            <person name="Bieker V.C."/>
            <person name="Martin M.D."/>
            <person name="Gilbert T."/>
            <person name="Hodgins K."/>
            <person name="Battlay P."/>
            <person name="Petersen B."/>
            <person name="Wilson J."/>
        </authorList>
    </citation>
    <scope>NUCLEOTIDE SEQUENCE</scope>
    <source>
        <strain evidence="2">AA19_3_7</strain>
        <tissue evidence="2">Leaf</tissue>
    </source>
</reference>
<dbReference type="Pfam" id="PF00646">
    <property type="entry name" value="F-box"/>
    <property type="match status" value="1"/>
</dbReference>
<dbReference type="Proteomes" id="UP001206925">
    <property type="component" value="Unassembled WGS sequence"/>
</dbReference>
<comment type="caution">
    <text evidence="2">The sequence shown here is derived from an EMBL/GenBank/DDBJ whole genome shotgun (WGS) entry which is preliminary data.</text>
</comment>
<dbReference type="PANTHER" id="PTHR31639">
    <property type="entry name" value="F-BOX PROTEIN-LIKE"/>
    <property type="match status" value="1"/>
</dbReference>
<organism evidence="2 3">
    <name type="scientific">Ambrosia artemisiifolia</name>
    <name type="common">Common ragweed</name>
    <dbReference type="NCBI Taxonomy" id="4212"/>
    <lineage>
        <taxon>Eukaryota</taxon>
        <taxon>Viridiplantae</taxon>
        <taxon>Streptophyta</taxon>
        <taxon>Embryophyta</taxon>
        <taxon>Tracheophyta</taxon>
        <taxon>Spermatophyta</taxon>
        <taxon>Magnoliopsida</taxon>
        <taxon>eudicotyledons</taxon>
        <taxon>Gunneridae</taxon>
        <taxon>Pentapetalae</taxon>
        <taxon>asterids</taxon>
        <taxon>campanulids</taxon>
        <taxon>Asterales</taxon>
        <taxon>Asteraceae</taxon>
        <taxon>Asteroideae</taxon>
        <taxon>Heliantheae alliance</taxon>
        <taxon>Heliantheae</taxon>
        <taxon>Ambrosia</taxon>
    </lineage>
</organism>
<dbReference type="SUPFAM" id="SSF52047">
    <property type="entry name" value="RNI-like"/>
    <property type="match status" value="1"/>
</dbReference>
<evidence type="ECO:0000259" key="1">
    <source>
        <dbReference type="SMART" id="SM00579"/>
    </source>
</evidence>
<dbReference type="Pfam" id="PF08387">
    <property type="entry name" value="FBD"/>
    <property type="match status" value="1"/>
</dbReference>
<gene>
    <name evidence="2" type="ORF">M8C21_008718</name>
</gene>
<dbReference type="PANTHER" id="PTHR31639:SF315">
    <property type="entry name" value="LEUCINE-RICH REPEAT DOMAIN SUPERFAMILY, F-BOX-LIKE DOMAIN SUPERFAMILY"/>
    <property type="match status" value="1"/>
</dbReference>